<evidence type="ECO:0000313" key="2">
    <source>
        <dbReference type="EMBL" id="BBC36504.1"/>
    </source>
</evidence>
<organism evidence="2 3">
    <name type="scientific">Streptomyces graminofaciens</name>
    <dbReference type="NCBI Taxonomy" id="68212"/>
    <lineage>
        <taxon>Bacteria</taxon>
        <taxon>Bacillati</taxon>
        <taxon>Actinomycetota</taxon>
        <taxon>Actinomycetes</taxon>
        <taxon>Kitasatosporales</taxon>
        <taxon>Streptomycetaceae</taxon>
        <taxon>Streptomyces</taxon>
    </lineage>
</organism>
<reference evidence="2 3" key="1">
    <citation type="journal article" date="2010" name="ChemBioChem">
        <title>Cloning and characterization of the biosynthetic gene cluster of 16-membered macrolide antibiotic FD-891: involvement of a dual functional cytochrome P450 monooxygenase catalyzing epoxidation and hydroxylation.</title>
        <authorList>
            <person name="Kudo F."/>
            <person name="Motegi A."/>
            <person name="Mizoue K."/>
            <person name="Eguchi T."/>
        </authorList>
    </citation>
    <scope>NUCLEOTIDE SEQUENCE [LARGE SCALE GENOMIC DNA]</scope>
    <source>
        <strain evidence="2 3">A-8890</strain>
    </source>
</reference>
<dbReference type="Proteomes" id="UP001321542">
    <property type="component" value="Chromosome"/>
</dbReference>
<gene>
    <name evidence="2" type="ORF">SGFS_077980</name>
</gene>
<accession>A0ABM7FJT1</accession>
<feature type="region of interest" description="Disordered" evidence="1">
    <location>
        <begin position="94"/>
        <end position="225"/>
    </location>
</feature>
<evidence type="ECO:0000313" key="3">
    <source>
        <dbReference type="Proteomes" id="UP001321542"/>
    </source>
</evidence>
<proteinExistence type="predicted"/>
<reference evidence="2 3" key="2">
    <citation type="journal article" date="2023" name="ChemBioChem">
        <title>Acyltransferase Domain Exchange between Two Independent Type I Polyketide Synthases in the Same Producer Strain of Macrolide Antibiotics.</title>
        <authorList>
            <person name="Kudo F."/>
            <person name="Kishikawa K."/>
            <person name="Tsuboi K."/>
            <person name="Kido T."/>
            <person name="Usui T."/>
            <person name="Hashimoto J."/>
            <person name="Shin-Ya K."/>
            <person name="Miyanaga A."/>
            <person name="Eguchi T."/>
        </authorList>
    </citation>
    <scope>NUCLEOTIDE SEQUENCE [LARGE SCALE GENOMIC DNA]</scope>
    <source>
        <strain evidence="2 3">A-8890</strain>
    </source>
</reference>
<protein>
    <submittedName>
        <fullName evidence="2">Uncharacterized protein</fullName>
    </submittedName>
</protein>
<keyword evidence="3" id="KW-1185">Reference proteome</keyword>
<evidence type="ECO:0000256" key="1">
    <source>
        <dbReference type="SAM" id="MobiDB-lite"/>
    </source>
</evidence>
<dbReference type="EMBL" id="AP018448">
    <property type="protein sequence ID" value="BBC36504.1"/>
    <property type="molecule type" value="Genomic_DNA"/>
</dbReference>
<name>A0ABM7FJT1_9ACTN</name>
<sequence length="225" mass="23968">MLVPEVGQFAPAARVGFQVHFVEREPDMMAIGGQLLADAEQGLDVMVIDVAVMDGDWRQEVRTEAVERLPAALADACGLGPVVKFPPAARRHAHTLTAPDTDPRTTSTRACARHAESTLPHSRLRSSGRYPHAAARPALRADDGNLTTGPSSPVAGLVGQLPRHRRGQLGIERRSPVRPLPPRQRRVHRGEGEGRPRRALPGAGPVVTDAAALDPVAGVPSVPGR</sequence>